<accession>A0A8I0DPG9</accession>
<dbReference type="EMBL" id="JACOOQ010000010">
    <property type="protein sequence ID" value="MBC5640211.1"/>
    <property type="molecule type" value="Genomic_DNA"/>
</dbReference>
<evidence type="ECO:0000313" key="1">
    <source>
        <dbReference type="EMBL" id="MBC5640211.1"/>
    </source>
</evidence>
<comment type="caution">
    <text evidence="1">The sequence shown here is derived from an EMBL/GenBank/DDBJ whole genome shotgun (WGS) entry which is preliminary data.</text>
</comment>
<gene>
    <name evidence="1" type="ORF">H8R92_07150</name>
</gene>
<reference evidence="1" key="1">
    <citation type="submission" date="2020-08" db="EMBL/GenBank/DDBJ databases">
        <title>Genome public.</title>
        <authorList>
            <person name="Liu C."/>
            <person name="Sun Q."/>
        </authorList>
    </citation>
    <scope>NUCLEOTIDE SEQUENCE</scope>
    <source>
        <strain evidence="1">NSJ-42</strain>
    </source>
</reference>
<sequence length="145" mass="16488">MSHITIEGLDEAIEMIKKVGELPQKCVNRAAKKGIQIAKQDAKNGRWVDQTGYLRKAIKEKAEKTKIKAKKVYDLWPDPNYNDVFVKISKNGKRAYYPASVEYGFKTKSGGYSPGFKTLYNSVTDNKNRIEKVIINTLTDEIDKL</sequence>
<proteinExistence type="predicted"/>
<dbReference type="Proteomes" id="UP000662088">
    <property type="component" value="Unassembled WGS sequence"/>
</dbReference>
<dbReference type="RefSeq" id="WP_186835081.1">
    <property type="nucleotide sequence ID" value="NZ_JACOOQ010000010.1"/>
</dbReference>
<dbReference type="AlphaFoldDB" id="A0A8I0DPG9"/>
<keyword evidence="2" id="KW-1185">Reference proteome</keyword>
<organism evidence="1 2">
    <name type="scientific">Clostridium lentum</name>
    <dbReference type="NCBI Taxonomy" id="2763037"/>
    <lineage>
        <taxon>Bacteria</taxon>
        <taxon>Bacillati</taxon>
        <taxon>Bacillota</taxon>
        <taxon>Clostridia</taxon>
        <taxon>Eubacteriales</taxon>
        <taxon>Clostridiaceae</taxon>
        <taxon>Clostridium</taxon>
    </lineage>
</organism>
<evidence type="ECO:0000313" key="2">
    <source>
        <dbReference type="Proteomes" id="UP000662088"/>
    </source>
</evidence>
<name>A0A8I0DPG9_9CLOT</name>
<protein>
    <submittedName>
        <fullName evidence="1">HK97 gp10 family phage protein</fullName>
    </submittedName>
</protein>